<keyword evidence="6" id="KW-0175">Coiled coil</keyword>
<dbReference type="InterPro" id="IPR035965">
    <property type="entry name" value="PAS-like_dom_sf"/>
</dbReference>
<dbReference type="Gene3D" id="3.30.565.10">
    <property type="entry name" value="Histidine kinase-like ATPase, C-terminal domain"/>
    <property type="match status" value="1"/>
</dbReference>
<dbReference type="Pfam" id="PF08447">
    <property type="entry name" value="PAS_3"/>
    <property type="match status" value="1"/>
</dbReference>
<dbReference type="PROSITE" id="PS50109">
    <property type="entry name" value="HIS_KIN"/>
    <property type="match status" value="1"/>
</dbReference>
<dbReference type="SMART" id="SM00086">
    <property type="entry name" value="PAC"/>
    <property type="match status" value="2"/>
</dbReference>
<accession>A0ABR9XIJ6</accession>
<dbReference type="CDD" id="cd00075">
    <property type="entry name" value="HATPase"/>
    <property type="match status" value="1"/>
</dbReference>
<dbReference type="InterPro" id="IPR013656">
    <property type="entry name" value="PAS_4"/>
</dbReference>
<reference evidence="9 10" key="1">
    <citation type="submission" date="2020-10" db="EMBL/GenBank/DDBJ databases">
        <title>Mucilaginibacter mali sp. nov., isolated from rhizosphere soil of apple orchard.</title>
        <authorList>
            <person name="Lee J.-S."/>
            <person name="Kim H.S."/>
            <person name="Kim J.-S."/>
        </authorList>
    </citation>
    <scope>NUCLEOTIDE SEQUENCE [LARGE SCALE GENOMIC DNA]</scope>
    <source>
        <strain evidence="9 10">KCTC 23157</strain>
    </source>
</reference>
<feature type="domain" description="PAC" evidence="8">
    <location>
        <begin position="241"/>
        <end position="293"/>
    </location>
</feature>
<dbReference type="PROSITE" id="PS50113">
    <property type="entry name" value="PAC"/>
    <property type="match status" value="1"/>
</dbReference>
<dbReference type="CDD" id="cd00130">
    <property type="entry name" value="PAS"/>
    <property type="match status" value="2"/>
</dbReference>
<evidence type="ECO:0000256" key="4">
    <source>
        <dbReference type="ARBA" id="ARBA00022679"/>
    </source>
</evidence>
<feature type="domain" description="Histidine kinase" evidence="7">
    <location>
        <begin position="416"/>
        <end position="598"/>
    </location>
</feature>
<protein>
    <recommendedName>
        <fullName evidence="2">histidine kinase</fullName>
        <ecNumber evidence="2">2.7.13.3</ecNumber>
    </recommendedName>
</protein>
<dbReference type="InterPro" id="IPR013655">
    <property type="entry name" value="PAS_fold_3"/>
</dbReference>
<dbReference type="InterPro" id="IPR003594">
    <property type="entry name" value="HATPase_dom"/>
</dbReference>
<dbReference type="SUPFAM" id="SSF55874">
    <property type="entry name" value="ATPase domain of HSP90 chaperone/DNA topoisomerase II/histidine kinase"/>
    <property type="match status" value="1"/>
</dbReference>
<evidence type="ECO:0000259" key="8">
    <source>
        <dbReference type="PROSITE" id="PS50113"/>
    </source>
</evidence>
<evidence type="ECO:0000256" key="2">
    <source>
        <dbReference type="ARBA" id="ARBA00012438"/>
    </source>
</evidence>
<dbReference type="InterPro" id="IPR000014">
    <property type="entry name" value="PAS"/>
</dbReference>
<evidence type="ECO:0000313" key="10">
    <source>
        <dbReference type="Proteomes" id="UP000632774"/>
    </source>
</evidence>
<dbReference type="InterPro" id="IPR004358">
    <property type="entry name" value="Sig_transdc_His_kin-like_C"/>
</dbReference>
<dbReference type="EC" id="2.7.13.3" evidence="2"/>
<comment type="catalytic activity">
    <reaction evidence="1">
        <text>ATP + protein L-histidine = ADP + protein N-phospho-L-histidine.</text>
        <dbReference type="EC" id="2.7.13.3"/>
    </reaction>
</comment>
<evidence type="ECO:0000313" key="9">
    <source>
        <dbReference type="EMBL" id="MBE9666838.1"/>
    </source>
</evidence>
<evidence type="ECO:0000256" key="3">
    <source>
        <dbReference type="ARBA" id="ARBA00022553"/>
    </source>
</evidence>
<keyword evidence="10" id="KW-1185">Reference proteome</keyword>
<sequence length="598" mass="67054">MENINPGKTQNHIVEPAQQNDDLRNELKKYKALIKASNIGAWEYFSETEYLWCNEICFSMLGRDINNYDLSGKKNLNATWIDLLHPEDVEAATTRFGEYLKNPQGTYENHYRMRHINGNWVWVWSRGSLLPGSNNSPYPVIVGTNVNITHHKEVEETIQQERIMLRTLIDNLPDAIYIKDIEGRKIIANKTDVASIGAASETDVSEADVIGKTDLELFPNEIGLRCYQDDMSVLKDGVSIINKDEFFLDAGGAKRWLLTSKIPVRNEHGRIIRLLGIGHDITNRKQSEETLNKLNQDLLDKSDKLSKQAEDLKLLNEELAKQKEQELEKAIAQGKFEIASEVLHDIGNAMVGFGSHLNRINRSLEQNNLDTIKNLSLFLKGQQPAISDVIGVDKAAALVTITEGIAKTQAINHEEISTSVKDLLNIISHIQEILNIQRQLVRGHGGVHERKPVNLINIIEDCKAMLFASLDKKNVQFKTSIQPGNYIIKGDHTKLMQVILNVFKNSVEAIDLNAEEKKISLAMQSIENIIELTVTDNGQGFDTETSSRFFERGFTTKKTGTGLGLYNCRSIVESHAGSFEIKSEGPGLGAVITIKFAL</sequence>
<keyword evidence="3" id="KW-0597">Phosphoprotein</keyword>
<evidence type="ECO:0000256" key="1">
    <source>
        <dbReference type="ARBA" id="ARBA00000085"/>
    </source>
</evidence>
<organism evidence="9 10">
    <name type="scientific">Mucilaginibacter boryungensis</name>
    <dbReference type="NCBI Taxonomy" id="768480"/>
    <lineage>
        <taxon>Bacteria</taxon>
        <taxon>Pseudomonadati</taxon>
        <taxon>Bacteroidota</taxon>
        <taxon>Sphingobacteriia</taxon>
        <taxon>Sphingobacteriales</taxon>
        <taxon>Sphingobacteriaceae</taxon>
        <taxon>Mucilaginibacter</taxon>
    </lineage>
</organism>
<dbReference type="PRINTS" id="PR00344">
    <property type="entry name" value="BCTRLSENSOR"/>
</dbReference>
<dbReference type="InterPro" id="IPR005467">
    <property type="entry name" value="His_kinase_dom"/>
</dbReference>
<dbReference type="InterPro" id="IPR001610">
    <property type="entry name" value="PAC"/>
</dbReference>
<dbReference type="RefSeq" id="WP_194106177.1">
    <property type="nucleotide sequence ID" value="NZ_JADFFM010000001.1"/>
</dbReference>
<name>A0ABR9XIJ6_9SPHI</name>
<dbReference type="Gene3D" id="3.30.450.20">
    <property type="entry name" value="PAS domain"/>
    <property type="match status" value="2"/>
</dbReference>
<dbReference type="PANTHER" id="PTHR43304">
    <property type="entry name" value="PHYTOCHROME-LIKE PROTEIN CPH1"/>
    <property type="match status" value="1"/>
</dbReference>
<dbReference type="InterPro" id="IPR036890">
    <property type="entry name" value="HATPase_C_sf"/>
</dbReference>
<dbReference type="InterPro" id="IPR000700">
    <property type="entry name" value="PAS-assoc_C"/>
</dbReference>
<dbReference type="SMART" id="SM00091">
    <property type="entry name" value="PAS"/>
    <property type="match status" value="2"/>
</dbReference>
<evidence type="ECO:0000256" key="6">
    <source>
        <dbReference type="SAM" id="Coils"/>
    </source>
</evidence>
<keyword evidence="4" id="KW-0808">Transferase</keyword>
<proteinExistence type="predicted"/>
<gene>
    <name evidence="9" type="ORF">IRJ18_10740</name>
</gene>
<dbReference type="Pfam" id="PF02518">
    <property type="entry name" value="HATPase_c"/>
    <property type="match status" value="1"/>
</dbReference>
<comment type="caution">
    <text evidence="9">The sequence shown here is derived from an EMBL/GenBank/DDBJ whole genome shotgun (WGS) entry which is preliminary data.</text>
</comment>
<dbReference type="EMBL" id="JADFFM010000001">
    <property type="protein sequence ID" value="MBE9666838.1"/>
    <property type="molecule type" value="Genomic_DNA"/>
</dbReference>
<dbReference type="SUPFAM" id="SSF55785">
    <property type="entry name" value="PYP-like sensor domain (PAS domain)"/>
    <property type="match status" value="2"/>
</dbReference>
<dbReference type="Proteomes" id="UP000632774">
    <property type="component" value="Unassembled WGS sequence"/>
</dbReference>
<dbReference type="NCBIfam" id="TIGR00229">
    <property type="entry name" value="sensory_box"/>
    <property type="match status" value="1"/>
</dbReference>
<dbReference type="PANTHER" id="PTHR43304:SF1">
    <property type="entry name" value="PAC DOMAIN-CONTAINING PROTEIN"/>
    <property type="match status" value="1"/>
</dbReference>
<feature type="coiled-coil region" evidence="6">
    <location>
        <begin position="284"/>
        <end position="329"/>
    </location>
</feature>
<dbReference type="Pfam" id="PF08448">
    <property type="entry name" value="PAS_4"/>
    <property type="match status" value="1"/>
</dbReference>
<dbReference type="SMART" id="SM00387">
    <property type="entry name" value="HATPase_c"/>
    <property type="match status" value="1"/>
</dbReference>
<evidence type="ECO:0000256" key="5">
    <source>
        <dbReference type="ARBA" id="ARBA00022777"/>
    </source>
</evidence>
<keyword evidence="5" id="KW-0418">Kinase</keyword>
<evidence type="ECO:0000259" key="7">
    <source>
        <dbReference type="PROSITE" id="PS50109"/>
    </source>
</evidence>
<dbReference type="InterPro" id="IPR052162">
    <property type="entry name" value="Sensor_kinase/Photoreceptor"/>
</dbReference>